<reference evidence="1" key="1">
    <citation type="journal article" date="2020" name="New Phytol.">
        <title>Comparative genomics reveals dynamic genome evolution in host specialist ectomycorrhizal fungi.</title>
        <authorList>
            <person name="Lofgren L.A."/>
            <person name="Nguyen N.H."/>
            <person name="Vilgalys R."/>
            <person name="Ruytinx J."/>
            <person name="Liao H.L."/>
            <person name="Branco S."/>
            <person name="Kuo A."/>
            <person name="LaButti K."/>
            <person name="Lipzen A."/>
            <person name="Andreopoulos W."/>
            <person name="Pangilinan J."/>
            <person name="Riley R."/>
            <person name="Hundley H."/>
            <person name="Na H."/>
            <person name="Barry K."/>
            <person name="Grigoriev I.V."/>
            <person name="Stajich J.E."/>
            <person name="Kennedy P.G."/>
        </authorList>
    </citation>
    <scope>NUCLEOTIDE SEQUENCE</scope>
    <source>
        <strain evidence="1">MN1</strain>
    </source>
</reference>
<dbReference type="OrthoDB" id="3232941at2759"/>
<evidence type="ECO:0000313" key="2">
    <source>
        <dbReference type="Proteomes" id="UP000807769"/>
    </source>
</evidence>
<comment type="caution">
    <text evidence="1">The sequence shown here is derived from an EMBL/GenBank/DDBJ whole genome shotgun (WGS) entry which is preliminary data.</text>
</comment>
<evidence type="ECO:0000313" key="1">
    <source>
        <dbReference type="EMBL" id="KAG1804266.1"/>
    </source>
</evidence>
<dbReference type="RefSeq" id="XP_041186866.1">
    <property type="nucleotide sequence ID" value="XM_041338758.1"/>
</dbReference>
<name>A0A9P7DVK0_9AGAM</name>
<organism evidence="1 2">
    <name type="scientific">Suillus subaureus</name>
    <dbReference type="NCBI Taxonomy" id="48587"/>
    <lineage>
        <taxon>Eukaryota</taxon>
        <taxon>Fungi</taxon>
        <taxon>Dikarya</taxon>
        <taxon>Basidiomycota</taxon>
        <taxon>Agaricomycotina</taxon>
        <taxon>Agaricomycetes</taxon>
        <taxon>Agaricomycetidae</taxon>
        <taxon>Boletales</taxon>
        <taxon>Suillineae</taxon>
        <taxon>Suillaceae</taxon>
        <taxon>Suillus</taxon>
    </lineage>
</organism>
<accession>A0A9P7DVK0</accession>
<dbReference type="AlphaFoldDB" id="A0A9P7DVK0"/>
<sequence>MLITLSLRLVLVDGENYDDYISTKTKFLTPEILHTLHKFFFDHVLKWSQHKCVGVHHFMSGVSHVKQMTGREHCDIQHTIVPTMWGTINPAFICAVHAMIDFIYLAQNPVHTEASIKDMSTDNFFIPKLELMQSFTCAIPQVGSLIQYSADVLECLLITHCKYPFKKTS</sequence>
<keyword evidence="2" id="KW-1185">Reference proteome</keyword>
<gene>
    <name evidence="1" type="ORF">BJ212DRAFT_1449814</name>
</gene>
<dbReference type="Proteomes" id="UP000807769">
    <property type="component" value="Unassembled WGS sequence"/>
</dbReference>
<dbReference type="EMBL" id="JABBWG010000060">
    <property type="protein sequence ID" value="KAG1804266.1"/>
    <property type="molecule type" value="Genomic_DNA"/>
</dbReference>
<protein>
    <submittedName>
        <fullName evidence="1">Uncharacterized protein</fullName>
    </submittedName>
</protein>
<dbReference type="GeneID" id="64632774"/>
<proteinExistence type="predicted"/>